<dbReference type="SUPFAM" id="SSF55781">
    <property type="entry name" value="GAF domain-like"/>
    <property type="match status" value="1"/>
</dbReference>
<dbReference type="SMART" id="SM00028">
    <property type="entry name" value="TPR"/>
    <property type="match status" value="4"/>
</dbReference>
<dbReference type="SUPFAM" id="SSF48452">
    <property type="entry name" value="TPR-like"/>
    <property type="match status" value="1"/>
</dbReference>
<name>A0ABT2YHW6_9BURK</name>
<evidence type="ECO:0000259" key="4">
    <source>
        <dbReference type="PROSITE" id="PS50109"/>
    </source>
</evidence>
<accession>A0ABT2YHW6</accession>
<sequence>MDYFVRDEHVQRWDAELAAEPAAARRLDLLLFLSWHLRQRDGRRALLLAEQARRLLSDEPPTDPPAQQPALMRLLLVEAEVALFSRGPVAARATVERLEQRLQAWPEPLISIDLCILSALLANVEGQPLQSDLMWRMAIDLAGQARQPLREKLAEVEWHLSISYRNPLEGKARFEQIQVEAAAPTLVMARWLEWQGTLAAQASEYGRAAALRFHAFDEAMEFGQIQWAVAAASNAADALNCLNEHELALQWVERAIALARSRHWLMFLGHGLSQMGETLRRLGRLDAADECLQEGLQLLGEFPLQRRQLIAIKYRADLRLDQARPDQALLEFAALQQAAAAQQYPDMLVHAHRGQAQALALLGRIQEAEAEAQEALSLAQQTRHLLRQVECLRALAGLHALYPQLAPPPELQAASAGLHYLLQALELAHSIEGYWVPGELWEALAEAHAQLGDMGQAYTLARQAAKARRKAQDDGANQRLTVMQVMHQTDRARAEAEHQRSLVHEQKQRADALEQSQATLERLSAMGLDITSNLEQRAVMRALARHMSGLLTLDALVLAQLQEDGQQLRLLRVTPGGQCSPMPDLALSDAASPLARAAREAESCGRCAPLLVGRRLLGVLAVESGARTEFDEAERLLFRSLCAYASIALDNAQAYQRLRDAQAQLVQQAKLAALGSLVAGVAHELNTPIGNCLMAASTLQQRTEAIAQQVDAQALKRNELTQYLDSASQSSLLLMRGLHKAAELVQRFKQIAIDPGSESLQAFELLPQCELLLSSQRGLFEAAGVRLNLQVPPGLHVVSYPGVLLQVLGQLLENALLHGFAGGRAGQLTLRAQGQGDAKLLLQVIDDGIGIAPEHLDRIFEPFFSTRFGQGGSGLGLHICHNLVTALLQGSIKAVSEAGQGSRFDITLPLQPPSAAAADLAPD</sequence>
<dbReference type="Gene3D" id="1.25.40.10">
    <property type="entry name" value="Tetratricopeptide repeat domain"/>
    <property type="match status" value="1"/>
</dbReference>
<dbReference type="InterPro" id="IPR003661">
    <property type="entry name" value="HisK_dim/P_dom"/>
</dbReference>
<dbReference type="InterPro" id="IPR003018">
    <property type="entry name" value="GAF"/>
</dbReference>
<dbReference type="InterPro" id="IPR036890">
    <property type="entry name" value="HATPase_C_sf"/>
</dbReference>
<evidence type="ECO:0000256" key="2">
    <source>
        <dbReference type="ARBA" id="ARBA00012438"/>
    </source>
</evidence>
<dbReference type="InterPro" id="IPR005467">
    <property type="entry name" value="His_kinase_dom"/>
</dbReference>
<dbReference type="EMBL" id="JAJIRN010000007">
    <property type="protein sequence ID" value="MCV2369665.1"/>
    <property type="molecule type" value="Genomic_DNA"/>
</dbReference>
<dbReference type="PANTHER" id="PTHR43065">
    <property type="entry name" value="SENSOR HISTIDINE KINASE"/>
    <property type="match status" value="1"/>
</dbReference>
<dbReference type="SUPFAM" id="SSF55874">
    <property type="entry name" value="ATPase domain of HSP90 chaperone/DNA topoisomerase II/histidine kinase"/>
    <property type="match status" value="1"/>
</dbReference>
<dbReference type="InterPro" id="IPR036097">
    <property type="entry name" value="HisK_dim/P_sf"/>
</dbReference>
<dbReference type="SMART" id="SM00387">
    <property type="entry name" value="HATPase_c"/>
    <property type="match status" value="1"/>
</dbReference>
<dbReference type="PRINTS" id="PR00344">
    <property type="entry name" value="BCTRLSENSOR"/>
</dbReference>
<dbReference type="Pfam" id="PF13492">
    <property type="entry name" value="GAF_3"/>
    <property type="match status" value="1"/>
</dbReference>
<dbReference type="CDD" id="cd00082">
    <property type="entry name" value="HisKA"/>
    <property type="match status" value="1"/>
</dbReference>
<feature type="domain" description="Histidine kinase" evidence="4">
    <location>
        <begin position="680"/>
        <end position="912"/>
    </location>
</feature>
<dbReference type="InterPro" id="IPR011990">
    <property type="entry name" value="TPR-like_helical_dom_sf"/>
</dbReference>
<dbReference type="RefSeq" id="WP_263572247.1">
    <property type="nucleotide sequence ID" value="NZ_JAJIRN010000007.1"/>
</dbReference>
<dbReference type="PROSITE" id="PS50109">
    <property type="entry name" value="HIS_KIN"/>
    <property type="match status" value="1"/>
</dbReference>
<dbReference type="EC" id="2.7.13.3" evidence="2"/>
<dbReference type="Proteomes" id="UP001209701">
    <property type="component" value="Unassembled WGS sequence"/>
</dbReference>
<comment type="caution">
    <text evidence="5">The sequence shown here is derived from an EMBL/GenBank/DDBJ whole genome shotgun (WGS) entry which is preliminary data.</text>
</comment>
<organism evidence="5 6">
    <name type="scientific">Roseateles oligotrophus</name>
    <dbReference type="NCBI Taxonomy" id="1769250"/>
    <lineage>
        <taxon>Bacteria</taxon>
        <taxon>Pseudomonadati</taxon>
        <taxon>Pseudomonadota</taxon>
        <taxon>Betaproteobacteria</taxon>
        <taxon>Burkholderiales</taxon>
        <taxon>Sphaerotilaceae</taxon>
        <taxon>Roseateles</taxon>
    </lineage>
</organism>
<comment type="catalytic activity">
    <reaction evidence="1">
        <text>ATP + protein L-histidine = ADP + protein N-phospho-L-histidine.</text>
        <dbReference type="EC" id="2.7.13.3"/>
    </reaction>
</comment>
<evidence type="ECO:0000256" key="1">
    <source>
        <dbReference type="ARBA" id="ARBA00000085"/>
    </source>
</evidence>
<dbReference type="InterPro" id="IPR029016">
    <property type="entry name" value="GAF-like_dom_sf"/>
</dbReference>
<dbReference type="Gene3D" id="3.30.565.10">
    <property type="entry name" value="Histidine kinase-like ATPase, C-terminal domain"/>
    <property type="match status" value="1"/>
</dbReference>
<dbReference type="PANTHER" id="PTHR43065:SF47">
    <property type="match status" value="1"/>
</dbReference>
<dbReference type="Gene3D" id="3.30.450.40">
    <property type="match status" value="1"/>
</dbReference>
<evidence type="ECO:0000313" key="5">
    <source>
        <dbReference type="EMBL" id="MCV2369665.1"/>
    </source>
</evidence>
<dbReference type="InterPro" id="IPR003594">
    <property type="entry name" value="HATPase_dom"/>
</dbReference>
<proteinExistence type="predicted"/>
<dbReference type="InterPro" id="IPR004358">
    <property type="entry name" value="Sig_transdc_His_kin-like_C"/>
</dbReference>
<evidence type="ECO:0000313" key="6">
    <source>
        <dbReference type="Proteomes" id="UP001209701"/>
    </source>
</evidence>
<keyword evidence="6" id="KW-1185">Reference proteome</keyword>
<dbReference type="SUPFAM" id="SSF47384">
    <property type="entry name" value="Homodimeric domain of signal transducing histidine kinase"/>
    <property type="match status" value="1"/>
</dbReference>
<dbReference type="Pfam" id="PF02518">
    <property type="entry name" value="HATPase_c"/>
    <property type="match status" value="1"/>
</dbReference>
<gene>
    <name evidence="5" type="ORF">LNV07_16415</name>
</gene>
<keyword evidence="3" id="KW-0597">Phosphoprotein</keyword>
<protein>
    <recommendedName>
        <fullName evidence="2">histidine kinase</fullName>
        <ecNumber evidence="2">2.7.13.3</ecNumber>
    </recommendedName>
</protein>
<dbReference type="Gene3D" id="1.10.287.130">
    <property type="match status" value="1"/>
</dbReference>
<dbReference type="InterPro" id="IPR019734">
    <property type="entry name" value="TPR_rpt"/>
</dbReference>
<evidence type="ECO:0000256" key="3">
    <source>
        <dbReference type="ARBA" id="ARBA00022553"/>
    </source>
</evidence>
<reference evidence="5 6" key="1">
    <citation type="submission" date="2021-11" db="EMBL/GenBank/DDBJ databases">
        <authorList>
            <person name="Liang Q."/>
            <person name="Mou H."/>
            <person name="Liu Z."/>
        </authorList>
    </citation>
    <scope>NUCLEOTIDE SEQUENCE [LARGE SCALE GENOMIC DNA]</scope>
    <source>
        <strain evidence="5 6">CHU3</strain>
    </source>
</reference>